<dbReference type="SUPFAM" id="SSF74650">
    <property type="entry name" value="Galactose mutarotase-like"/>
    <property type="match status" value="1"/>
</dbReference>
<evidence type="ECO:0000313" key="5">
    <source>
        <dbReference type="Proteomes" id="UP001156670"/>
    </source>
</evidence>
<dbReference type="PANTHER" id="PTHR11051:SF8">
    <property type="entry name" value="PROTEIN-GLUCOSYLGALACTOSYLHYDROXYLYSINE GLUCOSIDASE"/>
    <property type="match status" value="1"/>
</dbReference>
<dbReference type="InterPro" id="IPR005195">
    <property type="entry name" value="Glyco_hydro_65_M"/>
</dbReference>
<reference evidence="5" key="1">
    <citation type="journal article" date="2019" name="Int. J. Syst. Evol. Microbiol.">
        <title>The Global Catalogue of Microorganisms (GCM) 10K type strain sequencing project: providing services to taxonomists for standard genome sequencing and annotation.</title>
        <authorList>
            <consortium name="The Broad Institute Genomics Platform"/>
            <consortium name="The Broad Institute Genome Sequencing Center for Infectious Disease"/>
            <person name="Wu L."/>
            <person name="Ma J."/>
        </authorList>
    </citation>
    <scope>NUCLEOTIDE SEQUENCE [LARGE SCALE GENOMIC DNA]</scope>
    <source>
        <strain evidence="5">NBRC 111980</strain>
    </source>
</reference>
<gene>
    <name evidence="4" type="ORF">GCM10007901_20730</name>
</gene>
<dbReference type="InterPro" id="IPR008928">
    <property type="entry name" value="6-hairpin_glycosidase_sf"/>
</dbReference>
<feature type="domain" description="Glycoside hydrolase family 65 central catalytic" evidence="2">
    <location>
        <begin position="357"/>
        <end position="580"/>
    </location>
</feature>
<dbReference type="InterPro" id="IPR005196">
    <property type="entry name" value="Glyco_hydro_65_N"/>
</dbReference>
<dbReference type="Pfam" id="PF03632">
    <property type="entry name" value="Glyco_hydro_65m"/>
    <property type="match status" value="1"/>
</dbReference>
<dbReference type="Proteomes" id="UP001156670">
    <property type="component" value="Unassembled WGS sequence"/>
</dbReference>
<protein>
    <recommendedName>
        <fullName evidence="6">Glycoside hydrolase family 65 protein</fullName>
    </recommendedName>
</protein>
<comment type="caution">
    <text evidence="4">The sequence shown here is derived from an EMBL/GenBank/DDBJ whole genome shotgun (WGS) entry which is preliminary data.</text>
</comment>
<proteinExistence type="predicted"/>
<evidence type="ECO:0008006" key="6">
    <source>
        <dbReference type="Google" id="ProtNLM"/>
    </source>
</evidence>
<dbReference type="InterPro" id="IPR012341">
    <property type="entry name" value="6hp_glycosidase-like_sf"/>
</dbReference>
<dbReference type="InterPro" id="IPR011013">
    <property type="entry name" value="Gal_mutarotase_sf_dom"/>
</dbReference>
<evidence type="ECO:0000313" key="4">
    <source>
        <dbReference type="EMBL" id="GLQ93122.1"/>
    </source>
</evidence>
<dbReference type="Gene3D" id="2.70.98.40">
    <property type="entry name" value="Glycoside hydrolase, family 65, N-terminal domain"/>
    <property type="match status" value="1"/>
</dbReference>
<feature type="chain" id="PRO_5047322275" description="Glycoside hydrolase family 65 protein" evidence="1">
    <location>
        <begin position="21"/>
        <end position="752"/>
    </location>
</feature>
<dbReference type="Gene3D" id="1.50.10.10">
    <property type="match status" value="1"/>
</dbReference>
<evidence type="ECO:0000259" key="3">
    <source>
        <dbReference type="Pfam" id="PF03636"/>
    </source>
</evidence>
<evidence type="ECO:0000259" key="2">
    <source>
        <dbReference type="Pfam" id="PF03632"/>
    </source>
</evidence>
<sequence>MTRRRMLLACLALMASSVCAATDSSFLLTATMQDLGTYFPGQLGNGYISTMTAPRGTEGNLAYMIAFMDYAKGDVSRPAAIPGWTGIDYSTGASHAGQFWLNQVDVDAHHFKDYAQTLDMYNGVLTTQYNYIDGHKTTVIKVETFVSQASPHLAATQFSITPDFDGEVQLSFQLDQWAPHQPRFALAKIDGPQMQEAVFANNMTLRPIPPATPDRAPLWYHGDTHVLTADGDTSALTLWLRGKAEQGAGMAQAVAIALPNDVQASHVERYRSDYRLALNLRVEVRKGRTYTFTKYVAMSRDGWGGANAKQNLAQATAARDKGFDALLAEHENAWHNLWQSDIVINGDPKAQRMVHSDLYYLLSNVAPDTAWPIGACGMTPGYTGHIFWDSDSWVFPALLLLHSDRAKSLVMFRARTLDEAKQRAHERNLRGAMYPWEADPDNGSSQTPHFAWVLDEREIHVNADIAIAQWQYFLATHDRDWLVQHGWPVIRAVADFWASRATYNPIKQRYDILHVTSVDEDYNDVPNDTFTNAAARKALEIATDAAAVVDDKPDPHWAEVAKGLYLPFSKQEGHYLDFDETVPHDIDSWGGSALPHLSLPSVDLSMSQDLRKRNYDYAIAPIKQSHREANSMGYLPLSITAATAGYVKDADKWFQSYISADVLKPPFNVRTETASNNTGYFMTSSGGLLQNILYGFTGLRIEDQGLVQAYPPMLPAHWKSVTIKHVTFRGTSMDITLQRDAHGNVTLTRHTL</sequence>
<dbReference type="Pfam" id="PF03636">
    <property type="entry name" value="Glyco_hydro_65N"/>
    <property type="match status" value="1"/>
</dbReference>
<dbReference type="PANTHER" id="PTHR11051">
    <property type="entry name" value="GLYCOSYL HYDROLASE-RELATED"/>
    <property type="match status" value="1"/>
</dbReference>
<dbReference type="Gene3D" id="2.60.420.10">
    <property type="entry name" value="Maltose phosphorylase, domain 3"/>
    <property type="match status" value="1"/>
</dbReference>
<feature type="signal peptide" evidence="1">
    <location>
        <begin position="1"/>
        <end position="20"/>
    </location>
</feature>
<evidence type="ECO:0000256" key="1">
    <source>
        <dbReference type="SAM" id="SignalP"/>
    </source>
</evidence>
<dbReference type="SUPFAM" id="SSF48208">
    <property type="entry name" value="Six-hairpin glycosidases"/>
    <property type="match status" value="1"/>
</dbReference>
<dbReference type="EMBL" id="BSOB01000017">
    <property type="protein sequence ID" value="GLQ93122.1"/>
    <property type="molecule type" value="Genomic_DNA"/>
</dbReference>
<keyword evidence="5" id="KW-1185">Reference proteome</keyword>
<name>A0ABQ5XQW6_9GAMM</name>
<organism evidence="4 5">
    <name type="scientific">Dyella acidisoli</name>
    <dbReference type="NCBI Taxonomy" id="1867834"/>
    <lineage>
        <taxon>Bacteria</taxon>
        <taxon>Pseudomonadati</taxon>
        <taxon>Pseudomonadota</taxon>
        <taxon>Gammaproteobacteria</taxon>
        <taxon>Lysobacterales</taxon>
        <taxon>Rhodanobacteraceae</taxon>
        <taxon>Dyella</taxon>
    </lineage>
</organism>
<dbReference type="RefSeq" id="WP_284320845.1">
    <property type="nucleotide sequence ID" value="NZ_BSOB01000017.1"/>
</dbReference>
<feature type="domain" description="Glycoside hydrolase family 65 N-terminal" evidence="3">
    <location>
        <begin position="43"/>
        <end position="298"/>
    </location>
</feature>
<accession>A0ABQ5XQW6</accession>
<keyword evidence="1" id="KW-0732">Signal</keyword>
<dbReference type="InterPro" id="IPR037018">
    <property type="entry name" value="GH65_N"/>
</dbReference>